<dbReference type="EMBL" id="LR796175">
    <property type="protein sequence ID" value="CAB4123734.1"/>
    <property type="molecule type" value="Genomic_DNA"/>
</dbReference>
<protein>
    <submittedName>
        <fullName evidence="2">Uncharacterized protein</fullName>
    </submittedName>
</protein>
<organism evidence="2">
    <name type="scientific">uncultured Caudovirales phage</name>
    <dbReference type="NCBI Taxonomy" id="2100421"/>
    <lineage>
        <taxon>Viruses</taxon>
        <taxon>Duplodnaviria</taxon>
        <taxon>Heunggongvirae</taxon>
        <taxon>Uroviricota</taxon>
        <taxon>Caudoviricetes</taxon>
        <taxon>Peduoviridae</taxon>
        <taxon>Maltschvirus</taxon>
        <taxon>Maltschvirus maltsch</taxon>
    </lineage>
</organism>
<accession>A0A6J5KMY5</accession>
<reference evidence="2" key="1">
    <citation type="submission" date="2020-04" db="EMBL/GenBank/DDBJ databases">
        <authorList>
            <person name="Chiriac C."/>
            <person name="Salcher M."/>
            <person name="Ghai R."/>
            <person name="Kavagutti S V."/>
        </authorList>
    </citation>
    <scope>NUCLEOTIDE SEQUENCE</scope>
</reference>
<evidence type="ECO:0000313" key="2">
    <source>
        <dbReference type="EMBL" id="CAB4123734.1"/>
    </source>
</evidence>
<proteinExistence type="predicted"/>
<feature type="region of interest" description="Disordered" evidence="1">
    <location>
        <begin position="52"/>
        <end position="73"/>
    </location>
</feature>
<evidence type="ECO:0000256" key="1">
    <source>
        <dbReference type="SAM" id="MobiDB-lite"/>
    </source>
</evidence>
<feature type="compositionally biased region" description="Basic and acidic residues" evidence="1">
    <location>
        <begin position="61"/>
        <end position="73"/>
    </location>
</feature>
<name>A0A6J5KMY5_9CAUD</name>
<sequence>MIIMQAKARFATYPSPGASHWVHSQYVKHGGQFVESSQDTKKKKEIIRHYQEAKLKKRAHDKSGGDNEKGEKK</sequence>
<gene>
    <name evidence="2" type="ORF">UFOVP45_16</name>
</gene>